<dbReference type="InterPro" id="IPR029052">
    <property type="entry name" value="Metallo-depent_PP-like"/>
</dbReference>
<dbReference type="GO" id="GO:0016787">
    <property type="term" value="F:hydrolase activity"/>
    <property type="evidence" value="ECO:0007669"/>
    <property type="project" value="InterPro"/>
</dbReference>
<feature type="domain" description="Calcineurin-like phosphoesterase N-terminal" evidence="3">
    <location>
        <begin position="36"/>
        <end position="99"/>
    </location>
</feature>
<evidence type="ECO:0000313" key="5">
    <source>
        <dbReference type="Proteomes" id="UP000182248"/>
    </source>
</evidence>
<dbReference type="Pfam" id="PF00149">
    <property type="entry name" value="Metallophos"/>
    <property type="match status" value="1"/>
</dbReference>
<dbReference type="Pfam" id="PF16371">
    <property type="entry name" value="MetallophosN"/>
    <property type="match status" value="1"/>
</dbReference>
<dbReference type="Gene3D" id="3.60.21.10">
    <property type="match status" value="1"/>
</dbReference>
<evidence type="ECO:0000259" key="2">
    <source>
        <dbReference type="Pfam" id="PF16370"/>
    </source>
</evidence>
<dbReference type="InterPro" id="IPR013783">
    <property type="entry name" value="Ig-like_fold"/>
</dbReference>
<organism evidence="4 5">
    <name type="scientific">Sinomicrobium oceani</name>
    <dbReference type="NCBI Taxonomy" id="1150368"/>
    <lineage>
        <taxon>Bacteria</taxon>
        <taxon>Pseudomonadati</taxon>
        <taxon>Bacteroidota</taxon>
        <taxon>Flavobacteriia</taxon>
        <taxon>Flavobacteriales</taxon>
        <taxon>Flavobacteriaceae</taxon>
        <taxon>Sinomicrobium</taxon>
    </lineage>
</organism>
<dbReference type="InterPro" id="IPR004843">
    <property type="entry name" value="Calcineurin-like_PHP"/>
</dbReference>
<evidence type="ECO:0000259" key="3">
    <source>
        <dbReference type="Pfam" id="PF16371"/>
    </source>
</evidence>
<dbReference type="PANTHER" id="PTHR43143">
    <property type="entry name" value="METALLOPHOSPHOESTERASE, CALCINEURIN SUPERFAMILY"/>
    <property type="match status" value="1"/>
</dbReference>
<proteinExistence type="predicted"/>
<dbReference type="RefSeq" id="WP_072317409.1">
    <property type="nucleotide sequence ID" value="NZ_FPJE01000011.1"/>
</dbReference>
<feature type="domain" description="Calcineurin-like phosphoesterase C-terminal" evidence="2">
    <location>
        <begin position="343"/>
        <end position="508"/>
    </location>
</feature>
<dbReference type="Pfam" id="PF16370">
    <property type="entry name" value="MetallophosC"/>
    <property type="match status" value="1"/>
</dbReference>
<reference evidence="4 5" key="1">
    <citation type="submission" date="2016-11" db="EMBL/GenBank/DDBJ databases">
        <authorList>
            <person name="Jaros S."/>
            <person name="Januszkiewicz K."/>
            <person name="Wedrychowicz H."/>
        </authorList>
    </citation>
    <scope>NUCLEOTIDE SEQUENCE [LARGE SCALE GENOMIC DNA]</scope>
    <source>
        <strain evidence="4 5">CGMCC 1.12145</strain>
    </source>
</reference>
<dbReference type="InterPro" id="IPR032288">
    <property type="entry name" value="Metallophos_C"/>
</dbReference>
<dbReference type="Proteomes" id="UP000182248">
    <property type="component" value="Unassembled WGS sequence"/>
</dbReference>
<dbReference type="InterPro" id="IPR051918">
    <property type="entry name" value="STPP_CPPED1"/>
</dbReference>
<dbReference type="Gene3D" id="2.60.40.10">
    <property type="entry name" value="Immunoglobulins"/>
    <property type="match status" value="1"/>
</dbReference>
<dbReference type="EMBL" id="FPJE01000011">
    <property type="protein sequence ID" value="SFW53912.1"/>
    <property type="molecule type" value="Genomic_DNA"/>
</dbReference>
<keyword evidence="5" id="KW-1185">Reference proteome</keyword>
<dbReference type="OrthoDB" id="1776264at2"/>
<dbReference type="STRING" id="1150368.SAMN02927921_02183"/>
<accession>A0A1K1Q204</accession>
<gene>
    <name evidence="4" type="ORF">SAMN02927921_02183</name>
</gene>
<dbReference type="SUPFAM" id="SSF117074">
    <property type="entry name" value="Hypothetical protein PA1324"/>
    <property type="match status" value="1"/>
</dbReference>
<dbReference type="SUPFAM" id="SSF56300">
    <property type="entry name" value="Metallo-dependent phosphatases"/>
    <property type="match status" value="1"/>
</dbReference>
<dbReference type="PANTHER" id="PTHR43143:SF6">
    <property type="entry name" value="BLL3016 PROTEIN"/>
    <property type="match status" value="1"/>
</dbReference>
<evidence type="ECO:0000259" key="1">
    <source>
        <dbReference type="Pfam" id="PF00149"/>
    </source>
</evidence>
<evidence type="ECO:0000313" key="4">
    <source>
        <dbReference type="EMBL" id="SFW53912.1"/>
    </source>
</evidence>
<protein>
    <submittedName>
        <fullName evidence="4">3',5'-cyclic AMP phosphodiesterase CpdA</fullName>
    </submittedName>
</protein>
<dbReference type="InterPro" id="IPR032285">
    <property type="entry name" value="Metallophos_N"/>
</dbReference>
<name>A0A1K1Q204_9FLAO</name>
<sequence length="522" mass="58645">MIKLLLTLGGLGLCFTLSGQVKGYVFEDNNRNGKKERSEAGVAGVSVTNGVDVVQTDARGYYELPENDDQIIAVIKPSGYALPVNADNLPQFYYIHKPGGSPKLKYKGVSPTGKLRKNTNFSLYRSEEPDTFTALVFGDPQAYTKEEIHYFYRGIVAEVEGISDIPFGISLGDLVGDDLDLFGPYTDAIRKIGIPWYNVMGNHDMNYDAGEDRYSDETYESRFGPNNYAFNYGKVHFIILDDILYPDPRDGKGYWGGFRKDQLDFVENDLKYVPEDHLIVLAFHIPLSEPDGDAFRDKDRQRLFDLLSNYPNTLSLSAHTHLQKQDVFTRAEGWKGPRPHHSYNVGTTSGDWYSGKLNDQGIPVSTMRDGTPKGYAFIRFDGNRYAVDYKVAGAPATYQMNIFSPEVVARGRRTPAGIYVNFFMGSADDVVEYRIDNGSWKSMKQVEEPDPSYVRDVLEWDTTPSLFPGRRSSNPVISTHLWRGTIPTDLEAGKHTITVRATDRYGKVHSATSHYTLADPVD</sequence>
<dbReference type="AlphaFoldDB" id="A0A1K1Q204"/>
<feature type="domain" description="Calcineurin-like phosphoesterase" evidence="1">
    <location>
        <begin position="163"/>
        <end position="321"/>
    </location>
</feature>